<protein>
    <submittedName>
        <fullName evidence="1">Uncharacterized protein</fullName>
    </submittedName>
</protein>
<accession>A0A173SNF4</accession>
<dbReference type="RefSeq" id="WP_055237815.1">
    <property type="nucleotide sequence ID" value="NZ_CYXM01000004.1"/>
</dbReference>
<evidence type="ECO:0000313" key="2">
    <source>
        <dbReference type="Proteomes" id="UP000095673"/>
    </source>
</evidence>
<dbReference type="EMBL" id="CYXM01000004">
    <property type="protein sequence ID" value="CUM91307.1"/>
    <property type="molecule type" value="Genomic_DNA"/>
</dbReference>
<gene>
    <name evidence="1" type="ORF">ERS852580_01124</name>
</gene>
<proteinExistence type="predicted"/>
<reference evidence="1 2" key="1">
    <citation type="submission" date="2015-09" db="EMBL/GenBank/DDBJ databases">
        <authorList>
            <consortium name="Pathogen Informatics"/>
        </authorList>
    </citation>
    <scope>NUCLEOTIDE SEQUENCE [LARGE SCALE GENOMIC DNA]</scope>
    <source>
        <strain evidence="1 2">2789STDY5834968</strain>
    </source>
</reference>
<dbReference type="Proteomes" id="UP000095673">
    <property type="component" value="Unassembled WGS sequence"/>
</dbReference>
<sequence length="102" mass="12242">MKEIVEKREVEELLGCEITDEQFEQALKYARHKQKYIYQREQRKVVLQHWYLVKLTEEYVRNLAFSKFTMDLCSALRDMEKECSDKVRNTLVSNHIVSQPSA</sequence>
<organism evidence="1 2">
    <name type="scientific">Agathobacter rectalis</name>
    <dbReference type="NCBI Taxonomy" id="39491"/>
    <lineage>
        <taxon>Bacteria</taxon>
        <taxon>Bacillati</taxon>
        <taxon>Bacillota</taxon>
        <taxon>Clostridia</taxon>
        <taxon>Lachnospirales</taxon>
        <taxon>Lachnospiraceae</taxon>
        <taxon>Agathobacter</taxon>
    </lineage>
</organism>
<name>A0A173SNF4_9FIRM</name>
<dbReference type="AlphaFoldDB" id="A0A173SNF4"/>
<dbReference type="OrthoDB" id="2064614at2"/>
<evidence type="ECO:0000313" key="1">
    <source>
        <dbReference type="EMBL" id="CUM91307.1"/>
    </source>
</evidence>